<dbReference type="RefSeq" id="WP_074933128.1">
    <property type="nucleotide sequence ID" value="NZ_FORI01000010.1"/>
</dbReference>
<gene>
    <name evidence="4" type="ORF">SAMN04487775_11048</name>
</gene>
<dbReference type="PROSITE" id="PS50983">
    <property type="entry name" value="FE_B12_PBP"/>
    <property type="match status" value="1"/>
</dbReference>
<feature type="domain" description="Fe/B12 periplasmic-binding" evidence="3">
    <location>
        <begin position="34"/>
        <end position="281"/>
    </location>
</feature>
<evidence type="ECO:0000256" key="1">
    <source>
        <dbReference type="ARBA" id="ARBA00022729"/>
    </source>
</evidence>
<dbReference type="AlphaFoldDB" id="A0A1I3MQP3"/>
<evidence type="ECO:0000256" key="2">
    <source>
        <dbReference type="SAM" id="SignalP"/>
    </source>
</evidence>
<protein>
    <submittedName>
        <fullName evidence="4">Iron complex transport system substrate-binding protein</fullName>
    </submittedName>
</protein>
<keyword evidence="1 2" id="KW-0732">Signal</keyword>
<keyword evidence="5" id="KW-1185">Reference proteome</keyword>
<name>A0A1I3MQP3_9SPIR</name>
<dbReference type="OrthoDB" id="9816357at2"/>
<dbReference type="GO" id="GO:0071281">
    <property type="term" value="P:cellular response to iron ion"/>
    <property type="evidence" value="ECO:0007669"/>
    <property type="project" value="TreeGrafter"/>
</dbReference>
<evidence type="ECO:0000313" key="4">
    <source>
        <dbReference type="EMBL" id="SFI99303.1"/>
    </source>
</evidence>
<feature type="chain" id="PRO_5010184061" evidence="2">
    <location>
        <begin position="22"/>
        <end position="281"/>
    </location>
</feature>
<evidence type="ECO:0000259" key="3">
    <source>
        <dbReference type="PROSITE" id="PS50983"/>
    </source>
</evidence>
<organism evidence="4 5">
    <name type="scientific">Treponema bryantii</name>
    <dbReference type="NCBI Taxonomy" id="163"/>
    <lineage>
        <taxon>Bacteria</taxon>
        <taxon>Pseudomonadati</taxon>
        <taxon>Spirochaetota</taxon>
        <taxon>Spirochaetia</taxon>
        <taxon>Spirochaetales</taxon>
        <taxon>Treponemataceae</taxon>
        <taxon>Treponema</taxon>
    </lineage>
</organism>
<dbReference type="InterPro" id="IPR050902">
    <property type="entry name" value="ABC_Transporter_SBP"/>
</dbReference>
<dbReference type="Proteomes" id="UP000182737">
    <property type="component" value="Unassembled WGS sequence"/>
</dbReference>
<dbReference type="PANTHER" id="PTHR30535:SF34">
    <property type="entry name" value="MOLYBDATE-BINDING PROTEIN MOLA"/>
    <property type="match status" value="1"/>
</dbReference>
<sequence>MKNRKIISLFILLAFTFSAYAKKPKSSENEYPKSIVALSPSAAEILFAVGAGDQVAAVSEYTDYPAEAAAKPVVGGFDGKTLSIETIMSFKPDLVYLTEGMHNFLISTLESNGIAYYISKGESIASVEQEILDVGKLTGHEKEAAKVVDGMEKKLKKVANAAKKSGAVKVYYEVWNAPYMSVGTTSFINDVIVKAGGENIFGDLTDAYPMVSEETIISREPAVILIPSSTGMEASAVGLRNGWSDIPAVKNGRVYVVNDNVYTRPGPRIADVVVELADLLK</sequence>
<dbReference type="PANTHER" id="PTHR30535">
    <property type="entry name" value="VITAMIN B12-BINDING PROTEIN"/>
    <property type="match status" value="1"/>
</dbReference>
<reference evidence="5" key="1">
    <citation type="submission" date="2016-10" db="EMBL/GenBank/DDBJ databases">
        <authorList>
            <person name="Varghese N."/>
            <person name="Submissions S."/>
        </authorList>
    </citation>
    <scope>NUCLEOTIDE SEQUENCE [LARGE SCALE GENOMIC DNA]</scope>
    <source>
        <strain evidence="5">XBD1002</strain>
    </source>
</reference>
<dbReference type="SUPFAM" id="SSF53807">
    <property type="entry name" value="Helical backbone' metal receptor"/>
    <property type="match status" value="1"/>
</dbReference>
<feature type="signal peptide" evidence="2">
    <location>
        <begin position="1"/>
        <end position="21"/>
    </location>
</feature>
<evidence type="ECO:0000313" key="5">
    <source>
        <dbReference type="Proteomes" id="UP000182737"/>
    </source>
</evidence>
<dbReference type="EMBL" id="FORI01000010">
    <property type="protein sequence ID" value="SFI99303.1"/>
    <property type="molecule type" value="Genomic_DNA"/>
</dbReference>
<dbReference type="Pfam" id="PF01497">
    <property type="entry name" value="Peripla_BP_2"/>
    <property type="match status" value="1"/>
</dbReference>
<dbReference type="InterPro" id="IPR002491">
    <property type="entry name" value="ABC_transptr_periplasmic_BD"/>
</dbReference>
<dbReference type="InterPro" id="IPR054828">
    <property type="entry name" value="Vit_B12_bind_prot"/>
</dbReference>
<dbReference type="NCBIfam" id="NF038402">
    <property type="entry name" value="TroA_like"/>
    <property type="match status" value="1"/>
</dbReference>
<dbReference type="Gene3D" id="3.40.50.1980">
    <property type="entry name" value="Nitrogenase molybdenum iron protein domain"/>
    <property type="match status" value="2"/>
</dbReference>
<proteinExistence type="predicted"/>
<accession>A0A1I3MQP3</accession>